<proteinExistence type="predicted"/>
<reference evidence="1" key="1">
    <citation type="submission" date="2022-08" db="EMBL/GenBank/DDBJ databases">
        <title>Genomic Encyclopedia of Type Strains, Phase V (KMG-V): Genome sequencing to study the core and pangenomes of soil and plant-associated prokaryotes.</title>
        <authorList>
            <person name="Whitman W."/>
        </authorList>
    </citation>
    <scope>NUCLEOTIDE SEQUENCE</scope>
    <source>
        <strain evidence="1">SP3049</strain>
    </source>
</reference>
<name>A0A9X2QG54_9BACT</name>
<sequence>MTVVISAHRLSTVKNADRAYVLDEGRIIETGTDHELRGREDGQFREMVELQSL</sequence>
<dbReference type="SUPFAM" id="SSF52540">
    <property type="entry name" value="P-loop containing nucleoside triphosphate hydrolases"/>
    <property type="match status" value="1"/>
</dbReference>
<comment type="caution">
    <text evidence="1">The sequence shown here is derived from an EMBL/GenBank/DDBJ whole genome shotgun (WGS) entry which is preliminary data.</text>
</comment>
<dbReference type="PANTHER" id="PTHR43394:SF1">
    <property type="entry name" value="ATP-BINDING CASSETTE SUB-FAMILY B MEMBER 10, MITOCHONDRIAL"/>
    <property type="match status" value="1"/>
</dbReference>
<evidence type="ECO:0000313" key="2">
    <source>
        <dbReference type="Proteomes" id="UP001155057"/>
    </source>
</evidence>
<gene>
    <name evidence="1" type="ORF">GGP61_003508</name>
</gene>
<evidence type="ECO:0000313" key="1">
    <source>
        <dbReference type="EMBL" id="MCS3711873.1"/>
    </source>
</evidence>
<dbReference type="Proteomes" id="UP001155057">
    <property type="component" value="Unassembled WGS sequence"/>
</dbReference>
<dbReference type="RefSeq" id="WP_259124582.1">
    <property type="nucleotide sequence ID" value="NZ_JANUAE010000019.1"/>
</dbReference>
<dbReference type="InterPro" id="IPR039421">
    <property type="entry name" value="Type_1_exporter"/>
</dbReference>
<dbReference type="AlphaFoldDB" id="A0A9X2QG54"/>
<accession>A0A9X2QG54</accession>
<dbReference type="PANTHER" id="PTHR43394">
    <property type="entry name" value="ATP-DEPENDENT PERMEASE MDL1, MITOCHONDRIAL"/>
    <property type="match status" value="1"/>
</dbReference>
<dbReference type="GO" id="GO:0015421">
    <property type="term" value="F:ABC-type oligopeptide transporter activity"/>
    <property type="evidence" value="ECO:0007669"/>
    <property type="project" value="TreeGrafter"/>
</dbReference>
<dbReference type="GO" id="GO:0090374">
    <property type="term" value="P:oligopeptide export from mitochondrion"/>
    <property type="evidence" value="ECO:0007669"/>
    <property type="project" value="TreeGrafter"/>
</dbReference>
<protein>
    <submittedName>
        <fullName evidence="1">ABC-type multidrug transport system fused ATPase/permease subunit</fullName>
    </submittedName>
</protein>
<organism evidence="1 2">
    <name type="scientific">Salinibacter ruber</name>
    <dbReference type="NCBI Taxonomy" id="146919"/>
    <lineage>
        <taxon>Bacteria</taxon>
        <taxon>Pseudomonadati</taxon>
        <taxon>Rhodothermota</taxon>
        <taxon>Rhodothermia</taxon>
        <taxon>Rhodothermales</taxon>
        <taxon>Salinibacteraceae</taxon>
        <taxon>Salinibacter</taxon>
    </lineage>
</organism>
<dbReference type="InterPro" id="IPR027417">
    <property type="entry name" value="P-loop_NTPase"/>
</dbReference>
<dbReference type="Gene3D" id="3.40.50.300">
    <property type="entry name" value="P-loop containing nucleotide triphosphate hydrolases"/>
    <property type="match status" value="1"/>
</dbReference>
<dbReference type="EMBL" id="JANUAE010000019">
    <property type="protein sequence ID" value="MCS3711873.1"/>
    <property type="molecule type" value="Genomic_DNA"/>
</dbReference>